<evidence type="ECO:0000313" key="1">
    <source>
        <dbReference type="EMBL" id="TCV93231.1"/>
    </source>
</evidence>
<organism evidence="1 2">
    <name type="scientific">Luteibacter rhizovicinus</name>
    <dbReference type="NCBI Taxonomy" id="242606"/>
    <lineage>
        <taxon>Bacteria</taxon>
        <taxon>Pseudomonadati</taxon>
        <taxon>Pseudomonadota</taxon>
        <taxon>Gammaproteobacteria</taxon>
        <taxon>Lysobacterales</taxon>
        <taxon>Rhodanobacteraceae</taxon>
        <taxon>Luteibacter</taxon>
    </lineage>
</organism>
<dbReference type="AlphaFoldDB" id="A0A4R3YLW5"/>
<dbReference type="OrthoDB" id="5955761at2"/>
<gene>
    <name evidence="1" type="ORF">EC912_10591</name>
</gene>
<keyword evidence="2" id="KW-1185">Reference proteome</keyword>
<protein>
    <submittedName>
        <fullName evidence="1">Uncharacterized protein</fullName>
    </submittedName>
</protein>
<evidence type="ECO:0000313" key="2">
    <source>
        <dbReference type="Proteomes" id="UP000295645"/>
    </source>
</evidence>
<comment type="caution">
    <text evidence="1">The sequence shown here is derived from an EMBL/GenBank/DDBJ whole genome shotgun (WGS) entry which is preliminary data.</text>
</comment>
<reference evidence="1 2" key="1">
    <citation type="submission" date="2019-03" db="EMBL/GenBank/DDBJ databases">
        <title>Above-ground endophytic microbial communities from plants in different locations in the United States.</title>
        <authorList>
            <person name="Frank C."/>
        </authorList>
    </citation>
    <scope>NUCLEOTIDE SEQUENCE [LARGE SCALE GENOMIC DNA]</scope>
    <source>
        <strain evidence="1 2">LP_13_YM</strain>
    </source>
</reference>
<proteinExistence type="predicted"/>
<accession>A0A4R3YLW5</accession>
<dbReference type="EMBL" id="SMCS01000005">
    <property type="protein sequence ID" value="TCV93231.1"/>
    <property type="molecule type" value="Genomic_DNA"/>
</dbReference>
<dbReference type="Proteomes" id="UP000295645">
    <property type="component" value="Unassembled WGS sequence"/>
</dbReference>
<dbReference type="RefSeq" id="WP_132144875.1">
    <property type="nucleotide sequence ID" value="NZ_SMCS01000005.1"/>
</dbReference>
<sequence>MTASWKVVYEGELEGRAITVRESGDGTYKVLTKQNVHDEGIAYQDGKNFVHVSPSSVGEQVESEVNSRDSLAEALKELHFSPKSVNAIVDGLSG</sequence>
<name>A0A4R3YLW5_9GAMM</name>